<evidence type="ECO:0000259" key="16">
    <source>
        <dbReference type="Pfam" id="PF02932"/>
    </source>
</evidence>
<dbReference type="AlphaFoldDB" id="A0A8B6FB08"/>
<feature type="transmembrane region" description="Helical" evidence="14">
    <location>
        <begin position="423"/>
        <end position="443"/>
    </location>
</feature>
<dbReference type="Pfam" id="PF02932">
    <property type="entry name" value="Neur_chan_memb"/>
    <property type="match status" value="1"/>
</dbReference>
<feature type="transmembrane region" description="Helical" evidence="14">
    <location>
        <begin position="270"/>
        <end position="293"/>
    </location>
</feature>
<keyword evidence="12 14" id="KW-0407">Ion channel</keyword>
<dbReference type="GO" id="GO:0022848">
    <property type="term" value="F:acetylcholine-gated monoatomic cation-selective channel activity"/>
    <property type="evidence" value="ECO:0007669"/>
    <property type="project" value="InterPro"/>
</dbReference>
<dbReference type="InterPro" id="IPR006029">
    <property type="entry name" value="Neurotrans-gated_channel_TM"/>
</dbReference>
<evidence type="ECO:0000256" key="3">
    <source>
        <dbReference type="ARBA" id="ARBA00022692"/>
    </source>
</evidence>
<keyword evidence="1 14" id="KW-0813">Transport</keyword>
<dbReference type="Proteomes" id="UP000596742">
    <property type="component" value="Unassembled WGS sequence"/>
</dbReference>
<evidence type="ECO:0000256" key="7">
    <source>
        <dbReference type="ARBA" id="ARBA00023136"/>
    </source>
</evidence>
<dbReference type="SUPFAM" id="SSF90112">
    <property type="entry name" value="Neurotransmitter-gated ion-channel transmembrane pore"/>
    <property type="match status" value="1"/>
</dbReference>
<sequence length="447" mass="50489">MHTESTAMRTTIGVMRTEMKVRIPLALRKSCGKITDCSSISKNISDTIFEGYDSGLRPVCANVPLVNMTMGIAVRQVIGLDEPNQIVRLNLWMRLVSKNEYFNTTLYREDTDLKPEKWNDCLLTWDPNDYGGLDNIIVPIKRVWVPDLTLYDSTATEFSGIKEYRAVIFSDGSVYYNFPTVLEALCPIEVLNFPFDTQICALVFGSWNHHGLEIDFYPKENPGDLSTLKSNVEWLVPKVAAERHTVKYTCCPAPYPDVTFNVYLQRKPGYYIINILIPSVMITVLAILGYFLPVDSGEKVSLVITVMLAMSVFQLLVADKLPPSAESTPWIMFFFNFILGLSAVSTILQVLVVNLYYRGEREVPTSLKYYVIKPLCYITCVSIPGEDPPSYCRRKIQCSDFTKPQEATNTVMWQSFSIAVDRLGIVLFSFTLVIGIGTVFTHMTGSF</sequence>
<comment type="similarity">
    <text evidence="14">Belongs to the ligand-gated ion channel (TC 1.A.9) family.</text>
</comment>
<dbReference type="CDD" id="cd19051">
    <property type="entry name" value="LGIC_TM_cation"/>
    <property type="match status" value="1"/>
</dbReference>
<keyword evidence="7 14" id="KW-0472">Membrane</keyword>
<evidence type="ECO:0000256" key="6">
    <source>
        <dbReference type="ARBA" id="ARBA00023065"/>
    </source>
</evidence>
<dbReference type="GO" id="GO:0045211">
    <property type="term" value="C:postsynaptic membrane"/>
    <property type="evidence" value="ECO:0007669"/>
    <property type="project" value="InterPro"/>
</dbReference>
<dbReference type="Pfam" id="PF02931">
    <property type="entry name" value="Neur_chan_LBD"/>
    <property type="match status" value="2"/>
</dbReference>
<keyword evidence="3 14" id="KW-0812">Transmembrane</keyword>
<evidence type="ECO:0000313" key="18">
    <source>
        <dbReference type="Proteomes" id="UP000596742"/>
    </source>
</evidence>
<feature type="transmembrane region" description="Helical" evidence="14">
    <location>
        <begin position="300"/>
        <end position="318"/>
    </location>
</feature>
<reference evidence="17" key="1">
    <citation type="submission" date="2018-11" db="EMBL/GenBank/DDBJ databases">
        <authorList>
            <person name="Alioto T."/>
            <person name="Alioto T."/>
        </authorList>
    </citation>
    <scope>NUCLEOTIDE SEQUENCE</scope>
</reference>
<dbReference type="InterPro" id="IPR002394">
    <property type="entry name" value="Nicotinic_acetylcholine_rcpt"/>
</dbReference>
<keyword evidence="18" id="KW-1185">Reference proteome</keyword>
<dbReference type="FunFam" id="2.70.170.10:FF:000028">
    <property type="entry name" value="AcetylCholine Receptor"/>
    <property type="match status" value="1"/>
</dbReference>
<comment type="subcellular location">
    <subcellularLocation>
        <location evidence="13">Synaptic cell membrane</location>
        <topology evidence="13">Multi-pass membrane protein</topology>
    </subcellularLocation>
</comment>
<dbReference type="PRINTS" id="PR00252">
    <property type="entry name" value="NRIONCHANNEL"/>
</dbReference>
<evidence type="ECO:0000256" key="2">
    <source>
        <dbReference type="ARBA" id="ARBA00022475"/>
    </source>
</evidence>
<keyword evidence="10" id="KW-0325">Glycoprotein</keyword>
<dbReference type="PANTHER" id="PTHR18945">
    <property type="entry name" value="NEUROTRANSMITTER GATED ION CHANNEL"/>
    <property type="match status" value="1"/>
</dbReference>
<dbReference type="PROSITE" id="PS00236">
    <property type="entry name" value="NEUROTR_ION_CHANNEL"/>
    <property type="match status" value="1"/>
</dbReference>
<gene>
    <name evidence="17" type="ORF">MGAL_10B068861</name>
</gene>
<evidence type="ECO:0000259" key="15">
    <source>
        <dbReference type="Pfam" id="PF02931"/>
    </source>
</evidence>
<dbReference type="InterPro" id="IPR006202">
    <property type="entry name" value="Neur_chan_lig-bd"/>
</dbReference>
<dbReference type="PRINTS" id="PR00254">
    <property type="entry name" value="NICOTINICR"/>
</dbReference>
<comment type="caution">
    <text evidence="17">The sequence shown here is derived from an EMBL/GenBank/DDBJ whole genome shotgun (WGS) entry which is preliminary data.</text>
</comment>
<dbReference type="CDD" id="cd18997">
    <property type="entry name" value="LGIC_ECD_nAChR"/>
    <property type="match status" value="1"/>
</dbReference>
<feature type="transmembrane region" description="Helical" evidence="14">
    <location>
        <begin position="330"/>
        <end position="357"/>
    </location>
</feature>
<evidence type="ECO:0000256" key="8">
    <source>
        <dbReference type="ARBA" id="ARBA00023157"/>
    </source>
</evidence>
<dbReference type="InterPro" id="IPR038050">
    <property type="entry name" value="Neuro_actylchol_rec"/>
</dbReference>
<name>A0A8B6FB08_MYTGA</name>
<keyword evidence="11" id="KW-1071">Ligand-gated ion channel</keyword>
<dbReference type="EMBL" id="UYJE01006573">
    <property type="protein sequence ID" value="VDI47129.1"/>
    <property type="molecule type" value="Genomic_DNA"/>
</dbReference>
<feature type="domain" description="Neurotransmitter-gated ion-channel ligand-binding" evidence="15">
    <location>
        <begin position="42"/>
        <end position="95"/>
    </location>
</feature>
<keyword evidence="5" id="KW-0770">Synapse</keyword>
<evidence type="ECO:0000256" key="9">
    <source>
        <dbReference type="ARBA" id="ARBA00023170"/>
    </source>
</evidence>
<evidence type="ECO:0000256" key="5">
    <source>
        <dbReference type="ARBA" id="ARBA00023018"/>
    </source>
</evidence>
<keyword evidence="8" id="KW-1015">Disulfide bond</keyword>
<dbReference type="InterPro" id="IPR036734">
    <property type="entry name" value="Neur_chan_lig-bd_sf"/>
</dbReference>
<dbReference type="GO" id="GO:0004888">
    <property type="term" value="F:transmembrane signaling receptor activity"/>
    <property type="evidence" value="ECO:0007669"/>
    <property type="project" value="InterPro"/>
</dbReference>
<evidence type="ECO:0000256" key="12">
    <source>
        <dbReference type="ARBA" id="ARBA00023303"/>
    </source>
</evidence>
<feature type="domain" description="Neurotransmitter-gated ion-channel ligand-binding" evidence="15">
    <location>
        <begin position="116"/>
        <end position="268"/>
    </location>
</feature>
<dbReference type="Gene3D" id="1.20.58.390">
    <property type="entry name" value="Neurotransmitter-gated ion-channel transmembrane domain"/>
    <property type="match status" value="1"/>
</dbReference>
<dbReference type="OrthoDB" id="6097775at2759"/>
<evidence type="ECO:0000256" key="13">
    <source>
        <dbReference type="ARBA" id="ARBA00034099"/>
    </source>
</evidence>
<evidence type="ECO:0000313" key="17">
    <source>
        <dbReference type="EMBL" id="VDI47129.1"/>
    </source>
</evidence>
<dbReference type="InterPro" id="IPR036719">
    <property type="entry name" value="Neuro-gated_channel_TM_sf"/>
</dbReference>
<keyword evidence="2" id="KW-1003">Cell membrane</keyword>
<evidence type="ECO:0000256" key="10">
    <source>
        <dbReference type="ARBA" id="ARBA00023180"/>
    </source>
</evidence>
<keyword evidence="4 14" id="KW-1133">Transmembrane helix</keyword>
<keyword evidence="9" id="KW-0675">Receptor</keyword>
<feature type="domain" description="Neurotransmitter-gated ion-channel transmembrane" evidence="16">
    <location>
        <begin position="275"/>
        <end position="389"/>
    </location>
</feature>
<dbReference type="SUPFAM" id="SSF63712">
    <property type="entry name" value="Nicotinic receptor ligand binding domain-like"/>
    <property type="match status" value="1"/>
</dbReference>
<evidence type="ECO:0000256" key="11">
    <source>
        <dbReference type="ARBA" id="ARBA00023286"/>
    </source>
</evidence>
<evidence type="ECO:0000256" key="1">
    <source>
        <dbReference type="ARBA" id="ARBA00022448"/>
    </source>
</evidence>
<accession>A0A8B6FB08</accession>
<evidence type="ECO:0000256" key="4">
    <source>
        <dbReference type="ARBA" id="ARBA00022989"/>
    </source>
</evidence>
<evidence type="ECO:0000256" key="14">
    <source>
        <dbReference type="RuleBase" id="RU000687"/>
    </source>
</evidence>
<proteinExistence type="inferred from homology"/>
<protein>
    <submittedName>
        <fullName evidence="17">Uncharacterized protein</fullName>
    </submittedName>
</protein>
<keyword evidence="6 14" id="KW-0406">Ion transport</keyword>
<dbReference type="InterPro" id="IPR018000">
    <property type="entry name" value="Neurotransmitter_ion_chnl_CS"/>
</dbReference>
<organism evidence="17 18">
    <name type="scientific">Mytilus galloprovincialis</name>
    <name type="common">Mediterranean mussel</name>
    <dbReference type="NCBI Taxonomy" id="29158"/>
    <lineage>
        <taxon>Eukaryota</taxon>
        <taxon>Metazoa</taxon>
        <taxon>Spiralia</taxon>
        <taxon>Lophotrochozoa</taxon>
        <taxon>Mollusca</taxon>
        <taxon>Bivalvia</taxon>
        <taxon>Autobranchia</taxon>
        <taxon>Pteriomorphia</taxon>
        <taxon>Mytilida</taxon>
        <taxon>Mytiloidea</taxon>
        <taxon>Mytilidae</taxon>
        <taxon>Mytilinae</taxon>
        <taxon>Mytilus</taxon>
    </lineage>
</organism>
<dbReference type="Gene3D" id="2.70.170.10">
    <property type="entry name" value="Neurotransmitter-gated ion-channel ligand-binding domain"/>
    <property type="match status" value="1"/>
</dbReference>
<dbReference type="InterPro" id="IPR006201">
    <property type="entry name" value="Neur_channel"/>
</dbReference>